<evidence type="ECO:0000313" key="4">
    <source>
        <dbReference type="Proteomes" id="UP001515500"/>
    </source>
</evidence>
<keyword evidence="1" id="KW-0479">Metal-binding</keyword>
<dbReference type="InterPro" id="IPR037278">
    <property type="entry name" value="ARFGAP/RecO"/>
</dbReference>
<dbReference type="AlphaFoldDB" id="A0AB40C6C2"/>
<dbReference type="GO" id="GO:0000139">
    <property type="term" value="C:Golgi membrane"/>
    <property type="evidence" value="ECO:0007669"/>
    <property type="project" value="GOC"/>
</dbReference>
<dbReference type="Proteomes" id="UP001515500">
    <property type="component" value="Chromosome 11"/>
</dbReference>
<dbReference type="SUPFAM" id="SSF57863">
    <property type="entry name" value="ArfGap/RecO-like zinc finger"/>
    <property type="match status" value="1"/>
</dbReference>
<evidence type="ECO:0000256" key="2">
    <source>
        <dbReference type="ARBA" id="ARBA00022833"/>
    </source>
</evidence>
<evidence type="ECO:0000256" key="1">
    <source>
        <dbReference type="ARBA" id="ARBA00022723"/>
    </source>
</evidence>
<keyword evidence="2" id="KW-0862">Zinc</keyword>
<dbReference type="GO" id="GO:0048205">
    <property type="term" value="P:COPI coating of Golgi vesicle"/>
    <property type="evidence" value="ECO:0007669"/>
    <property type="project" value="TreeGrafter"/>
</dbReference>
<feature type="region of interest" description="Disordered" evidence="3">
    <location>
        <begin position="135"/>
        <end position="193"/>
    </location>
</feature>
<dbReference type="RefSeq" id="XP_039135349.1">
    <property type="nucleotide sequence ID" value="XM_039279415.1"/>
</dbReference>
<evidence type="ECO:0000313" key="5">
    <source>
        <dbReference type="RefSeq" id="XP_039135349.1"/>
    </source>
</evidence>
<feature type="region of interest" description="Disordered" evidence="3">
    <location>
        <begin position="74"/>
        <end position="105"/>
    </location>
</feature>
<protein>
    <submittedName>
        <fullName evidence="5">Probable ADP-ribosylation factor GTPase-activating protein AGD8 isoform X2</fullName>
    </submittedName>
</protein>
<feature type="compositionally biased region" description="Low complexity" evidence="3">
    <location>
        <begin position="180"/>
        <end position="191"/>
    </location>
</feature>
<accession>A0AB40C6C2</accession>
<dbReference type="Gene3D" id="1.10.220.150">
    <property type="entry name" value="Arf GTPase activating protein"/>
    <property type="match status" value="1"/>
</dbReference>
<gene>
    <name evidence="5" type="primary">LOC120272560</name>
</gene>
<proteinExistence type="predicted"/>
<dbReference type="InterPro" id="IPR038508">
    <property type="entry name" value="ArfGAP_dom_sf"/>
</dbReference>
<dbReference type="GeneID" id="120272560"/>
<keyword evidence="4" id="KW-1185">Reference proteome</keyword>
<dbReference type="PANTHER" id="PTHR45686">
    <property type="entry name" value="ADP-RIBOSYLATION FACTOR GTPASE ACTIVATING PROTEIN 3, ISOFORM H-RELATED"/>
    <property type="match status" value="1"/>
</dbReference>
<organism evidence="4 5">
    <name type="scientific">Dioscorea cayennensis subsp. rotundata</name>
    <name type="common">White Guinea yam</name>
    <name type="synonym">Dioscorea rotundata</name>
    <dbReference type="NCBI Taxonomy" id="55577"/>
    <lineage>
        <taxon>Eukaryota</taxon>
        <taxon>Viridiplantae</taxon>
        <taxon>Streptophyta</taxon>
        <taxon>Embryophyta</taxon>
        <taxon>Tracheophyta</taxon>
        <taxon>Spermatophyta</taxon>
        <taxon>Magnoliopsida</taxon>
        <taxon>Liliopsida</taxon>
        <taxon>Dioscoreales</taxon>
        <taxon>Dioscoreaceae</taxon>
        <taxon>Dioscorea</taxon>
    </lineage>
</organism>
<dbReference type="GO" id="GO:0046872">
    <property type="term" value="F:metal ion binding"/>
    <property type="evidence" value="ECO:0007669"/>
    <property type="project" value="UniProtKB-KW"/>
</dbReference>
<reference evidence="5" key="1">
    <citation type="submission" date="2025-08" db="UniProtKB">
        <authorList>
            <consortium name="RefSeq"/>
        </authorList>
    </citation>
    <scope>IDENTIFICATION</scope>
</reference>
<sequence length="358" mass="38612">MDTDWCLWPVKLLSTNLDSWSPEQLKMMAFGGNNRAQVFFKQHGWTDGGKIEAKYTSRAAELYRQMLSKEVARAASDDSVFPSSPVASQSPRAADDFPDLKLPNSVIDHLSGKHEVLEPSNPPSPRAPIRSAVLGSAKKSVGGKKIGSKTGGLGVRKLTTKPNESLYEQKPEEPTPVATSSSDSNTRSASSLPSRFEYVESIQSGGTGPGGGQVINHVAPPKASSFFADFGMDYGFEKKSSSTPKVQIQEGNEARQKFSNAKSISSAQFFGDQVKDSDREAKVSLQKFSNSSAISSADFFGHDGDDSEFDLTATDLINRISLQASHDLSSLKDIAGETGKKLTSFASSLMNDLQDRVL</sequence>
<evidence type="ECO:0000256" key="3">
    <source>
        <dbReference type="SAM" id="MobiDB-lite"/>
    </source>
</evidence>
<dbReference type="PANTHER" id="PTHR45686:SF4">
    <property type="entry name" value="ADP-RIBOSYLATION FACTOR GTPASE ACTIVATING PROTEIN 3, ISOFORM H"/>
    <property type="match status" value="1"/>
</dbReference>
<name>A0AB40C6C2_DIOCR</name>
<feature type="compositionally biased region" description="Polar residues" evidence="3">
    <location>
        <begin position="81"/>
        <end position="91"/>
    </location>
</feature>